<evidence type="ECO:0000256" key="3">
    <source>
        <dbReference type="ARBA" id="ARBA00013168"/>
    </source>
</evidence>
<dbReference type="InterPro" id="IPR018163">
    <property type="entry name" value="Thr/Ala-tRNA-synth_IIc_edit"/>
</dbReference>
<dbReference type="EMBL" id="UOEN01000257">
    <property type="protein sequence ID" value="VAW15179.1"/>
    <property type="molecule type" value="Genomic_DNA"/>
</dbReference>
<feature type="non-terminal residue" evidence="16">
    <location>
        <position position="611"/>
    </location>
</feature>
<gene>
    <name evidence="16" type="ORF">MNBD_BACTEROID05-808</name>
</gene>
<dbReference type="PROSITE" id="PS50860">
    <property type="entry name" value="AA_TRNA_LIGASE_II_ALA"/>
    <property type="match status" value="1"/>
</dbReference>
<evidence type="ECO:0000256" key="4">
    <source>
        <dbReference type="ARBA" id="ARBA00017959"/>
    </source>
</evidence>
<evidence type="ECO:0000256" key="10">
    <source>
        <dbReference type="ARBA" id="ARBA00022840"/>
    </source>
</evidence>
<evidence type="ECO:0000256" key="6">
    <source>
        <dbReference type="ARBA" id="ARBA00022598"/>
    </source>
</evidence>
<keyword evidence="7" id="KW-0479">Metal-binding</keyword>
<dbReference type="InterPro" id="IPR012947">
    <property type="entry name" value="tRNA_SAD"/>
</dbReference>
<keyword evidence="8" id="KW-0547">Nucleotide-binding</keyword>
<feature type="domain" description="Alanyl-transfer RNA synthetases family profile" evidence="15">
    <location>
        <begin position="1"/>
        <end position="459"/>
    </location>
</feature>
<evidence type="ECO:0000256" key="9">
    <source>
        <dbReference type="ARBA" id="ARBA00022833"/>
    </source>
</evidence>
<evidence type="ECO:0000256" key="2">
    <source>
        <dbReference type="ARBA" id="ARBA00008226"/>
    </source>
</evidence>
<name>A0A3B0TSF9_9ZZZZ</name>
<dbReference type="GO" id="GO:0000049">
    <property type="term" value="F:tRNA binding"/>
    <property type="evidence" value="ECO:0007669"/>
    <property type="project" value="UniProtKB-KW"/>
</dbReference>
<evidence type="ECO:0000256" key="5">
    <source>
        <dbReference type="ARBA" id="ARBA00022555"/>
    </source>
</evidence>
<keyword evidence="6 16" id="KW-0436">Ligase</keyword>
<dbReference type="InterPro" id="IPR003156">
    <property type="entry name" value="DHHA1_dom"/>
</dbReference>
<dbReference type="EC" id="6.1.1.7" evidence="3"/>
<dbReference type="InterPro" id="IPR018165">
    <property type="entry name" value="Ala-tRNA-synth_IIc_core"/>
</dbReference>
<evidence type="ECO:0000256" key="1">
    <source>
        <dbReference type="ARBA" id="ARBA00001947"/>
    </source>
</evidence>
<dbReference type="InterPro" id="IPR018162">
    <property type="entry name" value="Ala-tRNA-ligase_IIc_anticod-bd"/>
</dbReference>
<protein>
    <recommendedName>
        <fullName evidence="4">Alanine--tRNA ligase</fullName>
        <ecNumber evidence="3">6.1.1.7</ecNumber>
    </recommendedName>
</protein>
<keyword evidence="9" id="KW-0862">Zinc</keyword>
<dbReference type="Pfam" id="PF02272">
    <property type="entry name" value="DHHA1"/>
    <property type="match status" value="1"/>
</dbReference>
<dbReference type="Pfam" id="PF01411">
    <property type="entry name" value="tRNA-synt_2c"/>
    <property type="match status" value="1"/>
</dbReference>
<dbReference type="Gene3D" id="3.30.54.20">
    <property type="match status" value="1"/>
</dbReference>
<evidence type="ECO:0000256" key="13">
    <source>
        <dbReference type="ARBA" id="ARBA00023146"/>
    </source>
</evidence>
<dbReference type="GO" id="GO:0005829">
    <property type="term" value="C:cytosol"/>
    <property type="evidence" value="ECO:0007669"/>
    <property type="project" value="TreeGrafter"/>
</dbReference>
<keyword evidence="11" id="KW-0694">RNA-binding</keyword>
<dbReference type="GO" id="GO:0005524">
    <property type="term" value="F:ATP binding"/>
    <property type="evidence" value="ECO:0007669"/>
    <property type="project" value="UniProtKB-KW"/>
</dbReference>
<evidence type="ECO:0000256" key="14">
    <source>
        <dbReference type="SAM" id="Coils"/>
    </source>
</evidence>
<comment type="cofactor">
    <cofactor evidence="1">
        <name>Zn(2+)</name>
        <dbReference type="ChEBI" id="CHEBI:29105"/>
    </cofactor>
</comment>
<sequence length="611" mass="68498">PVIDAVNRHLEKNKSTLTQTEKYIIADHMRAVAFSITDGVMPSNEGRGYVVKKLIIEMSDILLRANIKKPQVSNFIDVVANIMNKTYPEISKKSSNIKNIIDSVENAYIKVRKEKMPELLKSVKKSLTNSNKLGELFFSFRDTHGLTIDTITEILSTISVDKNILDTAWKQYHVLMEKQKEQSRASSKMTGDVFIESDLDLNVPKTKFLGYEQTSANLTLLKLFKENQEVDFVEKNDKIQIITDQTPFYAESGGQISDTGYFRANDNEIRILNTQKTNDIFIHLGIVEKGTFKKNDSVQGSVDNIRRLSIIRNHTATHLLQAAMREILGTHIAQQGSYVGEDRLRFDFTHPTAVKKDELNQIERKVNDFILACDPIVIKNLSLDEAKKEGALAFFAEKYGDIVRVVVAGNYSKEFCGGTHCQFTGQIGLFKIISESAIAQGIRRIEAVTGTVALEILHQQEDLVEQLAKKMKSSKEEILPKLTLQQKRLKELENQLASQQWQNIQETINNILENKKSIKNIDIISSNFKNLDMNLLRKISDSLKKKSSSSIIILGSHTKDSASLLLAVTDDLIEKGFKANELILEVAPLINGSGGGRPQLACAGSSEPAKI</sequence>
<evidence type="ECO:0000256" key="8">
    <source>
        <dbReference type="ARBA" id="ARBA00022741"/>
    </source>
</evidence>
<dbReference type="Gene3D" id="3.10.310.40">
    <property type="match status" value="1"/>
</dbReference>
<proteinExistence type="inferred from homology"/>
<dbReference type="SUPFAM" id="SSF55186">
    <property type="entry name" value="ThrRS/AlaRS common domain"/>
    <property type="match status" value="1"/>
</dbReference>
<keyword evidence="13 16" id="KW-0030">Aminoacyl-tRNA synthetase</keyword>
<dbReference type="FunFam" id="3.30.54.20:FF:000001">
    <property type="entry name" value="Alanine--tRNA ligase"/>
    <property type="match status" value="1"/>
</dbReference>
<dbReference type="GO" id="GO:0006419">
    <property type="term" value="P:alanyl-tRNA aminoacylation"/>
    <property type="evidence" value="ECO:0007669"/>
    <property type="project" value="InterPro"/>
</dbReference>
<organism evidence="16">
    <name type="scientific">hydrothermal vent metagenome</name>
    <dbReference type="NCBI Taxonomy" id="652676"/>
    <lineage>
        <taxon>unclassified sequences</taxon>
        <taxon>metagenomes</taxon>
        <taxon>ecological metagenomes</taxon>
    </lineage>
</organism>
<keyword evidence="5" id="KW-0820">tRNA-binding</keyword>
<dbReference type="SMART" id="SM00863">
    <property type="entry name" value="tRNA_SAD"/>
    <property type="match status" value="1"/>
</dbReference>
<evidence type="ECO:0000259" key="15">
    <source>
        <dbReference type="PROSITE" id="PS50860"/>
    </source>
</evidence>
<dbReference type="GO" id="GO:0004813">
    <property type="term" value="F:alanine-tRNA ligase activity"/>
    <property type="evidence" value="ECO:0007669"/>
    <property type="project" value="UniProtKB-EC"/>
</dbReference>
<dbReference type="PANTHER" id="PTHR11777:SF9">
    <property type="entry name" value="ALANINE--TRNA LIGASE, CYTOPLASMIC"/>
    <property type="match status" value="1"/>
</dbReference>
<evidence type="ECO:0000313" key="16">
    <source>
        <dbReference type="EMBL" id="VAW15179.1"/>
    </source>
</evidence>
<feature type="non-terminal residue" evidence="16">
    <location>
        <position position="1"/>
    </location>
</feature>
<keyword evidence="10" id="KW-0067">ATP-binding</keyword>
<dbReference type="InterPro" id="IPR023033">
    <property type="entry name" value="Ala_tRNA_ligase_euk/bac"/>
</dbReference>
<reference evidence="16" key="1">
    <citation type="submission" date="2018-06" db="EMBL/GenBank/DDBJ databases">
        <authorList>
            <person name="Zhirakovskaya E."/>
        </authorList>
    </citation>
    <scope>NUCLEOTIDE SEQUENCE</scope>
</reference>
<comment type="similarity">
    <text evidence="2">Belongs to the class-II aminoacyl-tRNA synthetase family.</text>
</comment>
<evidence type="ECO:0000256" key="12">
    <source>
        <dbReference type="ARBA" id="ARBA00022917"/>
    </source>
</evidence>
<dbReference type="InterPro" id="IPR018164">
    <property type="entry name" value="Ala-tRNA-synth_IIc_N"/>
</dbReference>
<dbReference type="SUPFAM" id="SSF101353">
    <property type="entry name" value="Putative anticodon-binding domain of alanyl-tRNA synthetase (AlaRS)"/>
    <property type="match status" value="1"/>
</dbReference>
<dbReference type="InterPro" id="IPR050058">
    <property type="entry name" value="Ala-tRNA_ligase"/>
</dbReference>
<evidence type="ECO:0000256" key="11">
    <source>
        <dbReference type="ARBA" id="ARBA00022884"/>
    </source>
</evidence>
<dbReference type="AlphaFoldDB" id="A0A3B0TSF9"/>
<dbReference type="FunFam" id="3.10.310.40:FF:000001">
    <property type="entry name" value="Alanine--tRNA ligase"/>
    <property type="match status" value="1"/>
</dbReference>
<dbReference type="InterPro" id="IPR002318">
    <property type="entry name" value="Ala-tRNA-lgiase_IIc"/>
</dbReference>
<dbReference type="NCBIfam" id="TIGR00344">
    <property type="entry name" value="alaS"/>
    <property type="match status" value="1"/>
</dbReference>
<dbReference type="Gene3D" id="2.40.30.130">
    <property type="match status" value="1"/>
</dbReference>
<dbReference type="PANTHER" id="PTHR11777">
    <property type="entry name" value="ALANYL-TRNA SYNTHETASE"/>
    <property type="match status" value="1"/>
</dbReference>
<evidence type="ECO:0000256" key="7">
    <source>
        <dbReference type="ARBA" id="ARBA00022723"/>
    </source>
</evidence>
<dbReference type="SUPFAM" id="SSF50447">
    <property type="entry name" value="Translation proteins"/>
    <property type="match status" value="1"/>
</dbReference>
<keyword evidence="14" id="KW-0175">Coiled coil</keyword>
<dbReference type="HAMAP" id="MF_00036_B">
    <property type="entry name" value="Ala_tRNA_synth_B"/>
    <property type="match status" value="1"/>
</dbReference>
<dbReference type="Gene3D" id="3.30.980.10">
    <property type="entry name" value="Threonyl-trna Synthetase, Chain A, domain 2"/>
    <property type="match status" value="1"/>
</dbReference>
<dbReference type="GO" id="GO:0046872">
    <property type="term" value="F:metal ion binding"/>
    <property type="evidence" value="ECO:0007669"/>
    <property type="project" value="UniProtKB-KW"/>
</dbReference>
<accession>A0A3B0TSF9</accession>
<keyword evidence="12" id="KW-0648">Protein biosynthesis</keyword>
<dbReference type="InterPro" id="IPR009000">
    <property type="entry name" value="Transl_B-barrel_sf"/>
</dbReference>
<feature type="coiled-coil region" evidence="14">
    <location>
        <begin position="457"/>
        <end position="502"/>
    </location>
</feature>
<dbReference type="FunFam" id="3.30.980.10:FF:000004">
    <property type="entry name" value="Alanine--tRNA ligase, cytoplasmic"/>
    <property type="match status" value="1"/>
</dbReference>
<dbReference type="Pfam" id="PF07973">
    <property type="entry name" value="tRNA_SAD"/>
    <property type="match status" value="1"/>
</dbReference>
<dbReference type="GO" id="GO:0002161">
    <property type="term" value="F:aminoacyl-tRNA deacylase activity"/>
    <property type="evidence" value="ECO:0007669"/>
    <property type="project" value="TreeGrafter"/>
</dbReference>
<dbReference type="FunFam" id="2.40.30.130:FF:000001">
    <property type="entry name" value="Alanine--tRNA ligase"/>
    <property type="match status" value="1"/>
</dbReference>